<organism evidence="2 3">
    <name type="scientific">Halalkalibacter akibai (strain ATCC 43226 / DSM 21942 / CIP 109018 / JCM 9157 / 1139)</name>
    <name type="common">Bacillus akibai</name>
    <dbReference type="NCBI Taxonomy" id="1236973"/>
    <lineage>
        <taxon>Bacteria</taxon>
        <taxon>Bacillati</taxon>
        <taxon>Bacillota</taxon>
        <taxon>Bacilli</taxon>
        <taxon>Bacillales</taxon>
        <taxon>Bacillaceae</taxon>
        <taxon>Halalkalibacter</taxon>
    </lineage>
</organism>
<comment type="caution">
    <text evidence="2">The sequence shown here is derived from an EMBL/GenBank/DDBJ whole genome shotgun (WGS) entry which is preliminary data.</text>
</comment>
<dbReference type="RefSeq" id="WP_035666827.1">
    <property type="nucleotide sequence ID" value="NZ_BAUV01000040.1"/>
</dbReference>
<protein>
    <submittedName>
        <fullName evidence="2">Uncharacterized protein</fullName>
    </submittedName>
</protein>
<dbReference type="eggNOG" id="ENOG5033CNB">
    <property type="taxonomic scope" value="Bacteria"/>
</dbReference>
<gene>
    <name evidence="2" type="ORF">JCM9157_3908</name>
</gene>
<keyword evidence="3" id="KW-1185">Reference proteome</keyword>
<dbReference type="Proteomes" id="UP000018896">
    <property type="component" value="Unassembled WGS sequence"/>
</dbReference>
<keyword evidence="1" id="KW-0175">Coiled coil</keyword>
<evidence type="ECO:0000313" key="2">
    <source>
        <dbReference type="EMBL" id="GAE36697.1"/>
    </source>
</evidence>
<sequence>MIKINGLNEFQRKIKQLEDNAKALQGENSISFNELFSGTFMKKHTNFLSIDDMFKNSSFKIDSIEDFEAIDKASLDEFVNSTTNFITWSDMQEKAVTEWTAKKLGF</sequence>
<dbReference type="AlphaFoldDB" id="W4QXQ6"/>
<feature type="coiled-coil region" evidence="1">
    <location>
        <begin position="7"/>
        <end position="34"/>
    </location>
</feature>
<proteinExistence type="predicted"/>
<reference evidence="2 3" key="1">
    <citation type="journal article" date="2014" name="Genome Announc.">
        <title>Draft Genome Sequences of Three Alkaliphilic Bacillus Strains, Bacillus wakoensis JCM 9140T, Bacillus akibai JCM 9157T, and Bacillus hemicellulosilyticus JCM 9152T.</title>
        <authorList>
            <person name="Yuki M."/>
            <person name="Oshima K."/>
            <person name="Suda W."/>
            <person name="Oshida Y."/>
            <person name="Kitamura K."/>
            <person name="Iida T."/>
            <person name="Hattori M."/>
            <person name="Ohkuma M."/>
        </authorList>
    </citation>
    <scope>NUCLEOTIDE SEQUENCE [LARGE SCALE GENOMIC DNA]</scope>
    <source>
        <strain evidence="2 3">JCM 9157</strain>
    </source>
</reference>
<name>W4QXQ6_HALA3</name>
<accession>W4QXQ6</accession>
<dbReference type="EMBL" id="BAUV01000040">
    <property type="protein sequence ID" value="GAE36697.1"/>
    <property type="molecule type" value="Genomic_DNA"/>
</dbReference>
<evidence type="ECO:0000256" key="1">
    <source>
        <dbReference type="SAM" id="Coils"/>
    </source>
</evidence>
<evidence type="ECO:0000313" key="3">
    <source>
        <dbReference type="Proteomes" id="UP000018896"/>
    </source>
</evidence>
<dbReference type="OrthoDB" id="3035462at2"/>